<sequence length="411" mass="47543">MTEKKFPDGFYWGAATSAFQVEGGIENMDWAKAGREGRVPVIGKAIDHYHRFEGDLDIAVSLGHNCHRLSIEWARIEPEEGRFDEKEIEHYRDVLKALRARGMEPFITLWHFTLPLWFSEKGGFEQSDAPEIFARYCAYVAEKLGDLCTRFSTINEPQVYVSNGWRRGTWPPFKKWPLIDALHIAQTPGTNILNPRATTSWRNIMLYVTVFHSVARAHRRAYDAMKGVCPQAEVGPVIHVILFHANGNPFNKLAAWIMNIHWTRYFLFLIRGKYDEIGLNYYLHKKFGDTRAYEKTDMGWDVYPEGICDALLMLKRYAVPVYVSEAGIADATDHLRADYIKGLILCMHAAIRKGVDVRGFMYWSLFDNYELAQGYSKRFGLVEIDYETLERKIRPSAYVYKDIIERNGLLE</sequence>
<dbReference type="PROSITE" id="PS00653">
    <property type="entry name" value="GLYCOSYL_HYDROL_F1_2"/>
    <property type="match status" value="1"/>
</dbReference>
<accession>A0A1F6DFM6</accession>
<dbReference type="Pfam" id="PF00232">
    <property type="entry name" value="Glyco_hydro_1"/>
    <property type="match status" value="2"/>
</dbReference>
<keyword evidence="3" id="KW-0326">Glycosidase</keyword>
<keyword evidence="2" id="KW-0378">Hydrolase</keyword>
<comment type="caution">
    <text evidence="5">The sequence shown here is derived from an EMBL/GenBank/DDBJ whole genome shotgun (WGS) entry which is preliminary data.</text>
</comment>
<dbReference type="InterPro" id="IPR033132">
    <property type="entry name" value="GH_1_N_CS"/>
</dbReference>
<organism evidence="5 6">
    <name type="scientific">Candidatus Kaiserbacteria bacterium RIFCSPHIGHO2_01_FULL_56_24</name>
    <dbReference type="NCBI Taxonomy" id="1798487"/>
    <lineage>
        <taxon>Bacteria</taxon>
        <taxon>Candidatus Kaiseribacteriota</taxon>
    </lineage>
</organism>
<dbReference type="Proteomes" id="UP000176377">
    <property type="component" value="Unassembled WGS sequence"/>
</dbReference>
<dbReference type="GO" id="GO:0008422">
    <property type="term" value="F:beta-glucosidase activity"/>
    <property type="evidence" value="ECO:0007669"/>
    <property type="project" value="TreeGrafter"/>
</dbReference>
<evidence type="ECO:0000313" key="5">
    <source>
        <dbReference type="EMBL" id="OGG60120.1"/>
    </source>
</evidence>
<name>A0A1F6DFM6_9BACT</name>
<dbReference type="PANTHER" id="PTHR10353:SF209">
    <property type="entry name" value="GALACTOLIPID GALACTOSYLTRANSFERASE SFR2, CHLOROPLASTIC"/>
    <property type="match status" value="1"/>
</dbReference>
<dbReference type="InterPro" id="IPR001360">
    <property type="entry name" value="Glyco_hydro_1"/>
</dbReference>
<dbReference type="GO" id="GO:0005975">
    <property type="term" value="P:carbohydrate metabolic process"/>
    <property type="evidence" value="ECO:0007669"/>
    <property type="project" value="InterPro"/>
</dbReference>
<proteinExistence type="inferred from homology"/>
<evidence type="ECO:0000256" key="2">
    <source>
        <dbReference type="ARBA" id="ARBA00022801"/>
    </source>
</evidence>
<dbReference type="EMBL" id="MFLA01000013">
    <property type="protein sequence ID" value="OGG60120.1"/>
    <property type="molecule type" value="Genomic_DNA"/>
</dbReference>
<evidence type="ECO:0000256" key="4">
    <source>
        <dbReference type="RuleBase" id="RU003690"/>
    </source>
</evidence>
<gene>
    <name evidence="5" type="ORF">A2765_00955</name>
</gene>
<dbReference type="SUPFAM" id="SSF51445">
    <property type="entry name" value="(Trans)glycosidases"/>
    <property type="match status" value="1"/>
</dbReference>
<evidence type="ECO:0008006" key="7">
    <source>
        <dbReference type="Google" id="ProtNLM"/>
    </source>
</evidence>
<dbReference type="PANTHER" id="PTHR10353">
    <property type="entry name" value="GLYCOSYL HYDROLASE"/>
    <property type="match status" value="1"/>
</dbReference>
<evidence type="ECO:0000313" key="6">
    <source>
        <dbReference type="Proteomes" id="UP000176377"/>
    </source>
</evidence>
<dbReference type="Gene3D" id="3.20.20.80">
    <property type="entry name" value="Glycosidases"/>
    <property type="match status" value="1"/>
</dbReference>
<dbReference type="AlphaFoldDB" id="A0A1F6DFM6"/>
<comment type="similarity">
    <text evidence="1 4">Belongs to the glycosyl hydrolase 1 family.</text>
</comment>
<evidence type="ECO:0000256" key="1">
    <source>
        <dbReference type="ARBA" id="ARBA00010838"/>
    </source>
</evidence>
<dbReference type="PRINTS" id="PR00131">
    <property type="entry name" value="GLHYDRLASE1"/>
</dbReference>
<evidence type="ECO:0000256" key="3">
    <source>
        <dbReference type="ARBA" id="ARBA00023295"/>
    </source>
</evidence>
<reference evidence="5 6" key="1">
    <citation type="journal article" date="2016" name="Nat. Commun.">
        <title>Thousands of microbial genomes shed light on interconnected biogeochemical processes in an aquifer system.</title>
        <authorList>
            <person name="Anantharaman K."/>
            <person name="Brown C.T."/>
            <person name="Hug L.A."/>
            <person name="Sharon I."/>
            <person name="Castelle C.J."/>
            <person name="Probst A.J."/>
            <person name="Thomas B.C."/>
            <person name="Singh A."/>
            <person name="Wilkins M.J."/>
            <person name="Karaoz U."/>
            <person name="Brodie E.L."/>
            <person name="Williams K.H."/>
            <person name="Hubbard S.S."/>
            <person name="Banfield J.F."/>
        </authorList>
    </citation>
    <scope>NUCLEOTIDE SEQUENCE [LARGE SCALE GENOMIC DNA]</scope>
</reference>
<dbReference type="InterPro" id="IPR017853">
    <property type="entry name" value="GH"/>
</dbReference>
<protein>
    <recommendedName>
        <fullName evidence="7">Beta-glucosidase</fullName>
    </recommendedName>
</protein>